<dbReference type="RefSeq" id="WP_203812352.1">
    <property type="nucleotide sequence ID" value="NZ_BOMY01000046.1"/>
</dbReference>
<keyword evidence="1" id="KW-0472">Membrane</keyword>
<organism evidence="2 3">
    <name type="scientific">Paractinoplanes tereljensis</name>
    <dbReference type="NCBI Taxonomy" id="571912"/>
    <lineage>
        <taxon>Bacteria</taxon>
        <taxon>Bacillati</taxon>
        <taxon>Actinomycetota</taxon>
        <taxon>Actinomycetes</taxon>
        <taxon>Micromonosporales</taxon>
        <taxon>Micromonosporaceae</taxon>
        <taxon>Paractinoplanes</taxon>
    </lineage>
</organism>
<feature type="transmembrane region" description="Helical" evidence="1">
    <location>
        <begin position="20"/>
        <end position="38"/>
    </location>
</feature>
<name>A0A919NSR9_9ACTN</name>
<feature type="transmembrane region" description="Helical" evidence="1">
    <location>
        <begin position="141"/>
        <end position="162"/>
    </location>
</feature>
<protein>
    <submittedName>
        <fullName evidence="2">Uncharacterized protein</fullName>
    </submittedName>
</protein>
<keyword evidence="3" id="KW-1185">Reference proteome</keyword>
<evidence type="ECO:0000313" key="2">
    <source>
        <dbReference type="EMBL" id="GIF24489.1"/>
    </source>
</evidence>
<reference evidence="2" key="1">
    <citation type="submission" date="2021-01" db="EMBL/GenBank/DDBJ databases">
        <title>Whole genome shotgun sequence of Actinoplanes tereljensis NBRC 105297.</title>
        <authorList>
            <person name="Komaki H."/>
            <person name="Tamura T."/>
        </authorList>
    </citation>
    <scope>NUCLEOTIDE SEQUENCE</scope>
    <source>
        <strain evidence="2">NBRC 105297</strain>
    </source>
</reference>
<dbReference type="Proteomes" id="UP000623608">
    <property type="component" value="Unassembled WGS sequence"/>
</dbReference>
<feature type="transmembrane region" description="Helical" evidence="1">
    <location>
        <begin position="44"/>
        <end position="62"/>
    </location>
</feature>
<feature type="transmembrane region" description="Helical" evidence="1">
    <location>
        <begin position="74"/>
        <end position="92"/>
    </location>
</feature>
<keyword evidence="1" id="KW-1133">Transmembrane helix</keyword>
<evidence type="ECO:0000313" key="3">
    <source>
        <dbReference type="Proteomes" id="UP000623608"/>
    </source>
</evidence>
<keyword evidence="1" id="KW-0812">Transmembrane</keyword>
<proteinExistence type="predicted"/>
<accession>A0A919NSR9</accession>
<evidence type="ECO:0000256" key="1">
    <source>
        <dbReference type="SAM" id="Phobius"/>
    </source>
</evidence>
<gene>
    <name evidence="2" type="ORF">Ate02nite_72190</name>
</gene>
<dbReference type="EMBL" id="BOMY01000046">
    <property type="protein sequence ID" value="GIF24489.1"/>
    <property type="molecule type" value="Genomic_DNA"/>
</dbReference>
<sequence>MANDVSIDEKTSRWTATGRLARWLLGALSLVGGLTWILVTTHGWVDLGVGLVLAAAGLVLLMPHRIQLPRRLTALVMVVFALVGTAAGLAALTERTCCAYAVIADRGWPFTWLQKGAIADDPATAQRLADASNWNVDLVSLATNVLIWAYAGMLLVVIGVLVRRTRSDHRVPQAG</sequence>
<dbReference type="AlphaFoldDB" id="A0A919NSR9"/>
<comment type="caution">
    <text evidence="2">The sequence shown here is derived from an EMBL/GenBank/DDBJ whole genome shotgun (WGS) entry which is preliminary data.</text>
</comment>